<comment type="caution">
    <text evidence="2">The sequence shown here is derived from an EMBL/GenBank/DDBJ whole genome shotgun (WGS) entry which is preliminary data.</text>
</comment>
<feature type="compositionally biased region" description="Low complexity" evidence="1">
    <location>
        <begin position="146"/>
        <end position="163"/>
    </location>
</feature>
<proteinExistence type="predicted"/>
<sequence>MFQRPNQFQASTPQAFNQQQQLGNVRFTTNTSTARMQNMFNPLQTSVQAGMPPWGAGVAVQAGQQNFQPQIIPAGLQNPAMANMTNPQQNAANMMGLLANQQLLAQAAGLVATPGLGVGMQVPFTGQGILGAGPMRGQLPQVFQNKSNMNQRNSKSSNQNRGRQSNDRSSGNKDQRSFDRSRSDNRGSRDQSKDRKIREDKKDPRREDRRGDQKSNRGDDQRDSKNVDRRRDGSRDNRKYDQSDDRRSDFREDRKNRNDRNIDRLDDRRDVRKDDKNFLRKDEGKRDDKSGDKRKPFSDRKDIDRRSAKGDNRNKGEGDRSKGDNDRSRDFGRRSNQGSRSRRDDDQSDNASSPDKKRTRTKDSTKPSTSSQKSKPEDQEIYSEVEDTIEDVIEEEIPAWLRCSPSDLYFTRDNKMIKDTTLIYACLGGRDLHVGLDCDEFHLVPGAIVSQLTVEAAQRAVQIQGHKTVYFIAGIPDLLTTLTSPGYEETIFEDQNLFDTFYGQMRQTELALKLHNCHVVFSTISSMSLREYNENNKKMGKTYTLRFEKDYPEMQENLHRLLKQINSTITAINTRQKLLTPFIHSHVNKWSTEKNKTVYRLNKLLDGLNPCGSIVDGWRTTINKTILKNKIMMSKPDFNWKT</sequence>
<evidence type="ECO:0000313" key="3">
    <source>
        <dbReference type="Proteomes" id="UP000683360"/>
    </source>
</evidence>
<gene>
    <name evidence="2" type="ORF">MEDL_33823</name>
</gene>
<feature type="compositionally biased region" description="Basic and acidic residues" evidence="1">
    <location>
        <begin position="164"/>
        <end position="333"/>
    </location>
</feature>
<protein>
    <submittedName>
        <fullName evidence="2">Uncharacterized protein</fullName>
    </submittedName>
</protein>
<evidence type="ECO:0000313" key="2">
    <source>
        <dbReference type="EMBL" id="CAG2220345.1"/>
    </source>
</evidence>
<feature type="region of interest" description="Disordered" evidence="1">
    <location>
        <begin position="146"/>
        <end position="382"/>
    </location>
</feature>
<evidence type="ECO:0000256" key="1">
    <source>
        <dbReference type="SAM" id="MobiDB-lite"/>
    </source>
</evidence>
<organism evidence="2 3">
    <name type="scientific">Mytilus edulis</name>
    <name type="common">Blue mussel</name>
    <dbReference type="NCBI Taxonomy" id="6550"/>
    <lineage>
        <taxon>Eukaryota</taxon>
        <taxon>Metazoa</taxon>
        <taxon>Spiralia</taxon>
        <taxon>Lophotrochozoa</taxon>
        <taxon>Mollusca</taxon>
        <taxon>Bivalvia</taxon>
        <taxon>Autobranchia</taxon>
        <taxon>Pteriomorphia</taxon>
        <taxon>Mytilida</taxon>
        <taxon>Mytiloidea</taxon>
        <taxon>Mytilidae</taxon>
        <taxon>Mytilinae</taxon>
        <taxon>Mytilus</taxon>
    </lineage>
</organism>
<keyword evidence="3" id="KW-1185">Reference proteome</keyword>
<dbReference type="Proteomes" id="UP000683360">
    <property type="component" value="Unassembled WGS sequence"/>
</dbReference>
<dbReference type="EMBL" id="CAJPWZ010001657">
    <property type="protein sequence ID" value="CAG2220345.1"/>
    <property type="molecule type" value="Genomic_DNA"/>
</dbReference>
<name>A0A8S3SQM9_MYTED</name>
<dbReference type="OrthoDB" id="10354851at2759"/>
<dbReference type="AlphaFoldDB" id="A0A8S3SQM9"/>
<accession>A0A8S3SQM9</accession>
<reference evidence="2" key="1">
    <citation type="submission" date="2021-03" db="EMBL/GenBank/DDBJ databases">
        <authorList>
            <person name="Bekaert M."/>
        </authorList>
    </citation>
    <scope>NUCLEOTIDE SEQUENCE</scope>
</reference>